<evidence type="ECO:0000313" key="4">
    <source>
        <dbReference type="EMBL" id="ELP86130.1"/>
    </source>
</evidence>
<dbReference type="InterPro" id="IPR016024">
    <property type="entry name" value="ARM-type_fold"/>
</dbReference>
<dbReference type="GO" id="GO:0072542">
    <property type="term" value="F:protein phosphatase activator activity"/>
    <property type="evidence" value="ECO:0007669"/>
    <property type="project" value="TreeGrafter"/>
</dbReference>
<accession>A0A0A1TXP1</accession>
<keyword evidence="5" id="KW-1185">Reference proteome</keyword>
<dbReference type="EMBL" id="KB207015">
    <property type="protein sequence ID" value="ELP86130.1"/>
    <property type="molecule type" value="Genomic_DNA"/>
</dbReference>
<dbReference type="GeneID" id="14885084"/>
<evidence type="ECO:0000313" key="5">
    <source>
        <dbReference type="Proteomes" id="UP000014680"/>
    </source>
</evidence>
<dbReference type="Proteomes" id="UP000014680">
    <property type="component" value="Unassembled WGS sequence"/>
</dbReference>
<dbReference type="Pfam" id="PF04802">
    <property type="entry name" value="PP4R3"/>
    <property type="match status" value="1"/>
</dbReference>
<dbReference type="PANTHER" id="PTHR23318">
    <property type="entry name" value="ATP SYNTHASE GAMMA-RELATED"/>
    <property type="match status" value="1"/>
</dbReference>
<dbReference type="OrthoDB" id="27483at2759"/>
<dbReference type="InterPro" id="IPR011993">
    <property type="entry name" value="PH-like_dom_sf"/>
</dbReference>
<proteinExistence type="predicted"/>
<sequence>MTTQKDMEEEEHKKQLVKVFALRQNEWTVTGTGAFTFSLKKEVLTFTIRNENGVIMDSSMKRGDAYEKQNDKIVQIQGINLSEEYALSFLNSDLCQSFCDSLDILGVKKVVDSNALEFTSDNMCLLKETVLSAMTKRDNSELFDKISMEEIVRGFPIVLKQIERLEEKERLTERDCNDERCGGTKEDLRRKIREIKDDLFVFCKALLYLHDDKISEALFTLPNLEVLFKVLSFDATIQQNGPIDFLIEFKKNVGKMKEVFVKSERMSLLIETAFALTFFRDVVVARFADEPVTMPLNTKLATLHRLIFDTSLKENVIKQFVELYDTANDKQKKGICISAKRFCSHLSLFAQPIRQEKARLLIEGGILELFKKGFLDKNKAYCLDGISLLFESGVQVGMRIIREQMLQEIAKSVVNSAGSYLLGGFQLLYNVGFMNEGIQIFENAVVSTLIPEVFNILVEPILKPNFDEKYLAQFAAFVVVVSKINNDTIKKYVINSQIIPKFVECVRIGNNASRSVVLREVRDLMFMWEEYANKFIQNGIVEVVKSQMDKMGGMAAPICQQIIEVFDTHTSAIPTQSFTQSSALPSEIVSGAEDLAQTNLSPNKRLLDDEETAKVMAMSSHLKRKPDDTPSTTTLPDIINVWFSDKGDGKTEDVSTHKISPVKVMEEDALPNLLDVITKTGNHDKVVKVPMTIVESTETKVTNNLSNVLLTSKHEEVHHTMEEEPRLETPETVLAVDTKDHEKKDAKPTSECLSADKKINTNCVKNKLVQSEKTTETTTTQKE</sequence>
<dbReference type="PANTHER" id="PTHR23318:SF0">
    <property type="entry name" value="SERINE_THREONINE-PROTEIN PHOSPHATASE 4 REGULATORY SUBUNIT 3"/>
    <property type="match status" value="1"/>
</dbReference>
<dbReference type="SUPFAM" id="SSF48371">
    <property type="entry name" value="ARM repeat"/>
    <property type="match status" value="1"/>
</dbReference>
<protein>
    <recommendedName>
        <fullName evidence="3">Serine/threonine-protein phosphatase 4 regulatory subunit 3-like central domain-containing protein</fullName>
    </recommendedName>
</protein>
<dbReference type="GO" id="GO:0030289">
    <property type="term" value="C:protein phosphatase 4 complex"/>
    <property type="evidence" value="ECO:0007669"/>
    <property type="project" value="TreeGrafter"/>
</dbReference>
<dbReference type="AlphaFoldDB" id="A0A0A1TXP1"/>
<dbReference type="InterPro" id="IPR006887">
    <property type="entry name" value="P4R3-like_central_dom"/>
</dbReference>
<dbReference type="InterPro" id="IPR051137">
    <property type="entry name" value="PP4R3-like"/>
</dbReference>
<feature type="domain" description="Serine/threonine-protein phosphatase 4 regulatory subunit 3-like central" evidence="3">
    <location>
        <begin position="200"/>
        <end position="410"/>
    </location>
</feature>
<gene>
    <name evidence="4" type="ORF">EIN_327870</name>
</gene>
<evidence type="ECO:0000256" key="1">
    <source>
        <dbReference type="ARBA" id="ARBA00004123"/>
    </source>
</evidence>
<comment type="subcellular location">
    <subcellularLocation>
        <location evidence="1">Nucleus</location>
    </subcellularLocation>
</comment>
<keyword evidence="2" id="KW-0539">Nucleus</keyword>
<dbReference type="GO" id="GO:0005654">
    <property type="term" value="C:nucleoplasm"/>
    <property type="evidence" value="ECO:0007669"/>
    <property type="project" value="TreeGrafter"/>
</dbReference>
<name>A0A0A1TXP1_ENTIV</name>
<dbReference type="GO" id="GO:0006974">
    <property type="term" value="P:DNA damage response"/>
    <property type="evidence" value="ECO:0007669"/>
    <property type="project" value="TreeGrafter"/>
</dbReference>
<evidence type="ECO:0000259" key="3">
    <source>
        <dbReference type="Pfam" id="PF04802"/>
    </source>
</evidence>
<evidence type="ECO:0000256" key="2">
    <source>
        <dbReference type="ARBA" id="ARBA00023242"/>
    </source>
</evidence>
<organism evidence="4 5">
    <name type="scientific">Entamoeba invadens IP1</name>
    <dbReference type="NCBI Taxonomy" id="370355"/>
    <lineage>
        <taxon>Eukaryota</taxon>
        <taxon>Amoebozoa</taxon>
        <taxon>Evosea</taxon>
        <taxon>Archamoebae</taxon>
        <taxon>Mastigamoebida</taxon>
        <taxon>Entamoebidae</taxon>
        <taxon>Entamoeba</taxon>
    </lineage>
</organism>
<dbReference type="Gene3D" id="2.30.29.30">
    <property type="entry name" value="Pleckstrin-homology domain (PH domain)/Phosphotyrosine-binding domain (PTB)"/>
    <property type="match status" value="1"/>
</dbReference>
<reference evidence="4 5" key="1">
    <citation type="submission" date="2012-10" db="EMBL/GenBank/DDBJ databases">
        <authorList>
            <person name="Zafar N."/>
            <person name="Inman J."/>
            <person name="Hall N."/>
            <person name="Lorenzi H."/>
            <person name="Caler E."/>
        </authorList>
    </citation>
    <scope>NUCLEOTIDE SEQUENCE [LARGE SCALE GENOMIC DNA]</scope>
    <source>
        <strain evidence="4 5">IP1</strain>
    </source>
</reference>
<dbReference type="KEGG" id="eiv:EIN_327870"/>
<dbReference type="RefSeq" id="XP_004185476.1">
    <property type="nucleotide sequence ID" value="XM_004185428.1"/>
</dbReference>
<dbReference type="VEuPathDB" id="AmoebaDB:EIN_327870"/>